<name>A0A437REZ0_9BURK</name>
<evidence type="ECO:0000313" key="2">
    <source>
        <dbReference type="Proteomes" id="UP000285575"/>
    </source>
</evidence>
<dbReference type="Proteomes" id="UP000285575">
    <property type="component" value="Unassembled WGS sequence"/>
</dbReference>
<organism evidence="1 2">
    <name type="scientific">Rubrivivax rivuli</name>
    <dbReference type="NCBI Taxonomy" id="1862385"/>
    <lineage>
        <taxon>Bacteria</taxon>
        <taxon>Pseudomonadati</taxon>
        <taxon>Pseudomonadota</taxon>
        <taxon>Betaproteobacteria</taxon>
        <taxon>Burkholderiales</taxon>
        <taxon>Sphaerotilaceae</taxon>
        <taxon>Rubrivivax</taxon>
    </lineage>
</organism>
<dbReference type="RefSeq" id="WP_128229436.1">
    <property type="nucleotide sequence ID" value="NZ_SACR01000004.1"/>
</dbReference>
<keyword evidence="2" id="KW-1185">Reference proteome</keyword>
<protein>
    <submittedName>
        <fullName evidence="1">Uncharacterized protein</fullName>
    </submittedName>
</protein>
<accession>A0A437REZ0</accession>
<reference evidence="1 2" key="1">
    <citation type="submission" date="2019-01" db="EMBL/GenBank/DDBJ databases">
        <authorList>
            <person name="Chen W.-M."/>
        </authorList>
    </citation>
    <scope>NUCLEOTIDE SEQUENCE [LARGE SCALE GENOMIC DNA]</scope>
    <source>
        <strain evidence="1 2">KYPY4</strain>
    </source>
</reference>
<dbReference type="OrthoDB" id="9134808at2"/>
<sequence length="75" mass="8164">MSVRAKFKVNNVTTYPDGAARIDMAPVYDSNPESENAKFFNATPWGQVTLGTVNKAAAEQFKLGGEFYVDFTPAA</sequence>
<comment type="caution">
    <text evidence="1">The sequence shown here is derived from an EMBL/GenBank/DDBJ whole genome shotgun (WGS) entry which is preliminary data.</text>
</comment>
<proteinExistence type="predicted"/>
<gene>
    <name evidence="1" type="ORF">EOE66_14520</name>
</gene>
<dbReference type="AlphaFoldDB" id="A0A437REZ0"/>
<dbReference type="EMBL" id="SACR01000004">
    <property type="protein sequence ID" value="RVU45338.1"/>
    <property type="molecule type" value="Genomic_DNA"/>
</dbReference>
<evidence type="ECO:0000313" key="1">
    <source>
        <dbReference type="EMBL" id="RVU45338.1"/>
    </source>
</evidence>